<dbReference type="RefSeq" id="XP_066702280.1">
    <property type="nucleotide sequence ID" value="XM_066842418.1"/>
</dbReference>
<evidence type="ECO:0000256" key="1">
    <source>
        <dbReference type="SAM" id="MobiDB-lite"/>
    </source>
</evidence>
<dbReference type="EMBL" id="JAQQWE010000004">
    <property type="protein sequence ID" value="KAK7956974.1"/>
    <property type="molecule type" value="Genomic_DNA"/>
</dbReference>
<dbReference type="GeneID" id="92075480"/>
<accession>A0ABR1QJQ9</accession>
<keyword evidence="3" id="KW-1185">Reference proteome</keyword>
<gene>
    <name evidence="2" type="ORF">PG986_006196</name>
</gene>
<dbReference type="Proteomes" id="UP001391051">
    <property type="component" value="Unassembled WGS sequence"/>
</dbReference>
<comment type="caution">
    <text evidence="2">The sequence shown here is derived from an EMBL/GenBank/DDBJ whole genome shotgun (WGS) entry which is preliminary data.</text>
</comment>
<protein>
    <submittedName>
        <fullName evidence="2">Uncharacterized protein</fullName>
    </submittedName>
</protein>
<evidence type="ECO:0000313" key="3">
    <source>
        <dbReference type="Proteomes" id="UP001391051"/>
    </source>
</evidence>
<reference evidence="2 3" key="1">
    <citation type="submission" date="2023-01" db="EMBL/GenBank/DDBJ databases">
        <title>Analysis of 21 Apiospora genomes using comparative genomics revels a genus with tremendous synthesis potential of carbohydrate active enzymes and secondary metabolites.</title>
        <authorList>
            <person name="Sorensen T."/>
        </authorList>
    </citation>
    <scope>NUCLEOTIDE SEQUENCE [LARGE SCALE GENOMIC DNA]</scope>
    <source>
        <strain evidence="2 3">CBS 24483</strain>
    </source>
</reference>
<proteinExistence type="predicted"/>
<feature type="region of interest" description="Disordered" evidence="1">
    <location>
        <begin position="75"/>
        <end position="103"/>
    </location>
</feature>
<name>A0ABR1QJQ9_9PEZI</name>
<evidence type="ECO:0000313" key="2">
    <source>
        <dbReference type="EMBL" id="KAK7956974.1"/>
    </source>
</evidence>
<sequence>MTQEVELGLDRTNTTPRTSLKEAAHDLMIMPVTFPEHFYGRGDCLICIKYLSSLGLPPFLNLSLLIPEKLPQRGARNTDWPYGASDLQPSSSDDIPSHPSEHV</sequence>
<organism evidence="2 3">
    <name type="scientific">Apiospora aurea</name>
    <dbReference type="NCBI Taxonomy" id="335848"/>
    <lineage>
        <taxon>Eukaryota</taxon>
        <taxon>Fungi</taxon>
        <taxon>Dikarya</taxon>
        <taxon>Ascomycota</taxon>
        <taxon>Pezizomycotina</taxon>
        <taxon>Sordariomycetes</taxon>
        <taxon>Xylariomycetidae</taxon>
        <taxon>Amphisphaeriales</taxon>
        <taxon>Apiosporaceae</taxon>
        <taxon>Apiospora</taxon>
    </lineage>
</organism>